<name>A0A0U2LPX5_9GAMM</name>
<keyword evidence="5" id="KW-0067">ATP-binding</keyword>
<reference evidence="15 16" key="1">
    <citation type="submission" date="2015-03" db="EMBL/GenBank/DDBJ databases">
        <authorList>
            <person name="Murphy D."/>
        </authorList>
    </citation>
    <scope>NUCLEOTIDE SEQUENCE [LARGE SCALE GENOMIC DNA]</scope>
    <source>
        <strain evidence="15 16">KMM 520</strain>
    </source>
</reference>
<dbReference type="GO" id="GO:0005524">
    <property type="term" value="F:ATP binding"/>
    <property type="evidence" value="ECO:0007669"/>
    <property type="project" value="UniProtKB-KW"/>
</dbReference>
<comment type="catalytic activity">
    <reaction evidence="8">
        <text>3-dehydro-D-erythronate + ATP = 3-dehydro-4-O-phospho-D-erythronate + ADP + H(+)</text>
        <dbReference type="Rhea" id="RHEA:52556"/>
        <dbReference type="ChEBI" id="CHEBI:15378"/>
        <dbReference type="ChEBI" id="CHEBI:30616"/>
        <dbReference type="ChEBI" id="CHEBI:57958"/>
        <dbReference type="ChEBI" id="CHEBI:136593"/>
        <dbReference type="ChEBI" id="CHEBI:456216"/>
        <dbReference type="EC" id="2.7.1.217"/>
    </reaction>
</comment>
<dbReference type="Gene3D" id="3.40.50.10840">
    <property type="entry name" value="Putative sugar-binding, N-terminal domain"/>
    <property type="match status" value="1"/>
</dbReference>
<dbReference type="Gene3D" id="3.40.980.20">
    <property type="entry name" value="Four-carbon acid sugar kinase, nucleotide binding domain"/>
    <property type="match status" value="1"/>
</dbReference>
<organism evidence="15">
    <name type="scientific">Pseudoalteromonas translucida KMM 520</name>
    <dbReference type="NCBI Taxonomy" id="1315283"/>
    <lineage>
        <taxon>Bacteria</taxon>
        <taxon>Pseudomonadati</taxon>
        <taxon>Pseudomonadota</taxon>
        <taxon>Gammaproteobacteria</taxon>
        <taxon>Alteromonadales</taxon>
        <taxon>Pseudoalteromonadaceae</taxon>
        <taxon>Pseudoalteromonas</taxon>
    </lineage>
</organism>
<dbReference type="PATRIC" id="fig|1315283.4.peg.2530"/>
<dbReference type="InterPro" id="IPR010737">
    <property type="entry name" value="4-carb_acid_sugar_kinase_N"/>
</dbReference>
<dbReference type="GO" id="GO:0016301">
    <property type="term" value="F:kinase activity"/>
    <property type="evidence" value="ECO:0007669"/>
    <property type="project" value="UniProtKB-KW"/>
</dbReference>
<dbReference type="RefSeq" id="WP_058374042.1">
    <property type="nucleotide sequence ID" value="NZ_CP011034.1"/>
</dbReference>
<evidence type="ECO:0000256" key="6">
    <source>
        <dbReference type="ARBA" id="ARBA00023277"/>
    </source>
</evidence>
<dbReference type="OrthoDB" id="191465at2"/>
<proteinExistence type="inferred from homology"/>
<evidence type="ECO:0000256" key="1">
    <source>
        <dbReference type="ARBA" id="ARBA00005715"/>
    </source>
</evidence>
<evidence type="ECO:0000313" key="16">
    <source>
        <dbReference type="Proteomes" id="UP000065261"/>
    </source>
</evidence>
<dbReference type="Pfam" id="PF07005">
    <property type="entry name" value="SBD_N"/>
    <property type="match status" value="1"/>
</dbReference>
<evidence type="ECO:0000256" key="9">
    <source>
        <dbReference type="ARBA" id="ARBA00037335"/>
    </source>
</evidence>
<dbReference type="Pfam" id="PF17042">
    <property type="entry name" value="NBD_C"/>
    <property type="match status" value="1"/>
</dbReference>
<dbReference type="SUPFAM" id="SSF142764">
    <property type="entry name" value="YgbK-like"/>
    <property type="match status" value="1"/>
</dbReference>
<dbReference type="InterPro" id="IPR050007">
    <property type="entry name" value="OtnK"/>
</dbReference>
<keyword evidence="4" id="KW-0418">Kinase</keyword>
<evidence type="ECO:0000256" key="7">
    <source>
        <dbReference type="ARBA" id="ARBA00035898"/>
    </source>
</evidence>
<evidence type="ECO:0000256" key="3">
    <source>
        <dbReference type="ARBA" id="ARBA00022741"/>
    </source>
</evidence>
<evidence type="ECO:0000256" key="2">
    <source>
        <dbReference type="ARBA" id="ARBA00022679"/>
    </source>
</evidence>
<comment type="catalytic activity">
    <reaction evidence="7">
        <text>3-dehydro-L-erythronate + ATP = 3-dehydro-4-O-phospho-L-erythronate + ADP + H(+)</text>
        <dbReference type="Rhea" id="RHEA:52552"/>
        <dbReference type="ChEBI" id="CHEBI:15378"/>
        <dbReference type="ChEBI" id="CHEBI:30616"/>
        <dbReference type="ChEBI" id="CHEBI:136592"/>
        <dbReference type="ChEBI" id="CHEBI:136670"/>
        <dbReference type="ChEBI" id="CHEBI:456216"/>
        <dbReference type="EC" id="2.7.1.217"/>
    </reaction>
</comment>
<sequence>MLLGVIADDFTGATDIAGFLVEHGMRTVQLNDVPHSNTVVDADAVVVSLKTRSCPVEQAIEQSLAALKWLQQQGCQQFYFKYCSTFDSTAKGNIGPVTDALLAALGESFTIVCPALPVNGRTVFNGHLFVLGEPLNESGMRNHPVTPMTDSSLVRLMNSQSQGEAGLVNYQTIEQGAEAITNQFAELQSAGKRYAVVDAFNSAHLATLGKAAKSLKLVTGGSGLAAGIAKNWQQQLQDQNDTKAAGLPSKAPSVVLSGSCSLMTNKQVLRYQTLAPHFAVDVEACMNNTLYVQHAFDWVVNNLDGKFAPMVYATQPAAQLKAIQAKYGAHASSEAVELFFSKLAYLLKEFGIQIFIVAGGETSGTVTQSLAVKGFHIGPQIASGVPWVKSIDGSLSLALKSGNFGDELFFEKAQEFYL</sequence>
<gene>
    <name evidence="15" type="ORF">PTRA_a2902</name>
</gene>
<evidence type="ECO:0000256" key="5">
    <source>
        <dbReference type="ARBA" id="ARBA00022840"/>
    </source>
</evidence>
<evidence type="ECO:0000256" key="11">
    <source>
        <dbReference type="ARBA" id="ARBA00039461"/>
    </source>
</evidence>
<dbReference type="KEGG" id="ptn:PTRA_a2902"/>
<dbReference type="EMBL" id="CP011034">
    <property type="protein sequence ID" value="ALS33942.1"/>
    <property type="molecule type" value="Genomic_DNA"/>
</dbReference>
<dbReference type="InterPro" id="IPR042213">
    <property type="entry name" value="NBD_C_sf"/>
</dbReference>
<evidence type="ECO:0000313" key="15">
    <source>
        <dbReference type="EMBL" id="ALS33942.1"/>
    </source>
</evidence>
<evidence type="ECO:0000259" key="13">
    <source>
        <dbReference type="Pfam" id="PF07005"/>
    </source>
</evidence>
<feature type="domain" description="Four-carbon acid sugar kinase nucleotide binding" evidence="14">
    <location>
        <begin position="254"/>
        <end position="410"/>
    </location>
</feature>
<dbReference type="InterPro" id="IPR037051">
    <property type="entry name" value="4-carb_acid_sugar_kinase_N_sf"/>
</dbReference>
<accession>A0A0U2LPX5</accession>
<protein>
    <recommendedName>
        <fullName evidence="11">3-oxo-tetronate kinase</fullName>
        <ecNumber evidence="10">2.7.1.217</ecNumber>
    </recommendedName>
    <alternativeName>
        <fullName evidence="12">3-dehydrotetronate 4-kinase</fullName>
    </alternativeName>
</protein>
<feature type="domain" description="Four-carbon acid sugar kinase N-terminal" evidence="13">
    <location>
        <begin position="3"/>
        <end position="227"/>
    </location>
</feature>
<keyword evidence="3" id="KW-0547">Nucleotide-binding</keyword>
<evidence type="ECO:0000256" key="4">
    <source>
        <dbReference type="ARBA" id="ARBA00022777"/>
    </source>
</evidence>
<keyword evidence="2" id="KW-0808">Transferase</keyword>
<comment type="function">
    <text evidence="9">Catalyzes the ATP-dependent phosphorylation of 3-oxo-tetronate to 3-oxo-tetronate 4-phosphate.</text>
</comment>
<evidence type="ECO:0000256" key="12">
    <source>
        <dbReference type="ARBA" id="ARBA00041377"/>
    </source>
</evidence>
<comment type="similarity">
    <text evidence="1">Belongs to the four-carbon acid sugar kinase family.</text>
</comment>
<evidence type="ECO:0000256" key="8">
    <source>
        <dbReference type="ARBA" id="ARBA00036346"/>
    </source>
</evidence>
<dbReference type="NCBIfam" id="NF043035">
    <property type="entry name" value="OxoTetrKin"/>
    <property type="match status" value="1"/>
</dbReference>
<evidence type="ECO:0000259" key="14">
    <source>
        <dbReference type="Pfam" id="PF17042"/>
    </source>
</evidence>
<keyword evidence="6" id="KW-0119">Carbohydrate metabolism</keyword>
<dbReference type="AlphaFoldDB" id="A0A0U2LPX5"/>
<dbReference type="Proteomes" id="UP000065261">
    <property type="component" value="Chromosome I"/>
</dbReference>
<dbReference type="EC" id="2.7.1.217" evidence="10"/>
<dbReference type="InterPro" id="IPR031475">
    <property type="entry name" value="NBD_C"/>
</dbReference>
<evidence type="ECO:0000256" key="10">
    <source>
        <dbReference type="ARBA" id="ARBA00039095"/>
    </source>
</evidence>